<dbReference type="GO" id="GO:0004722">
    <property type="term" value="F:protein serine/threonine phosphatase activity"/>
    <property type="evidence" value="ECO:0007669"/>
    <property type="project" value="UniProtKB-EC"/>
</dbReference>
<dbReference type="SMART" id="SM00195">
    <property type="entry name" value="DSPc"/>
    <property type="match status" value="1"/>
</dbReference>
<dbReference type="GO" id="GO:0004725">
    <property type="term" value="F:protein tyrosine phosphatase activity"/>
    <property type="evidence" value="ECO:0007669"/>
    <property type="project" value="TreeGrafter"/>
</dbReference>
<dbReference type="InterPro" id="IPR000340">
    <property type="entry name" value="Dual-sp_phosphatase_cat-dom"/>
</dbReference>
<evidence type="ECO:0000313" key="9">
    <source>
        <dbReference type="Proteomes" id="UP001295423"/>
    </source>
</evidence>
<comment type="catalytic activity">
    <reaction evidence="4">
        <text>O-phospho-L-seryl-[protein] + H2O = L-seryl-[protein] + phosphate</text>
        <dbReference type="Rhea" id="RHEA:20629"/>
        <dbReference type="Rhea" id="RHEA-COMP:9863"/>
        <dbReference type="Rhea" id="RHEA-COMP:11604"/>
        <dbReference type="ChEBI" id="CHEBI:15377"/>
        <dbReference type="ChEBI" id="CHEBI:29999"/>
        <dbReference type="ChEBI" id="CHEBI:43474"/>
        <dbReference type="ChEBI" id="CHEBI:83421"/>
        <dbReference type="EC" id="3.1.3.16"/>
    </reaction>
</comment>
<dbReference type="PANTHER" id="PTHR45948">
    <property type="entry name" value="DUAL SPECIFICITY PROTEIN PHOSPHATASE DDB_G0269404-RELATED"/>
    <property type="match status" value="1"/>
</dbReference>
<comment type="similarity">
    <text evidence="1">Belongs to the protein-tyrosine phosphatase family. Non-receptor class dual specificity subfamily.</text>
</comment>
<keyword evidence="2" id="KW-0378">Hydrolase</keyword>
<feature type="domain" description="Tyrosine specific protein phosphatases" evidence="7">
    <location>
        <begin position="90"/>
        <end position="153"/>
    </location>
</feature>
<name>A0AAD2CN61_9STRA</name>
<dbReference type="PROSITE" id="PS50056">
    <property type="entry name" value="TYR_PHOSPHATASE_2"/>
    <property type="match status" value="1"/>
</dbReference>
<proteinExistence type="inferred from homology"/>
<dbReference type="SUPFAM" id="SSF52799">
    <property type="entry name" value="(Phosphotyrosine protein) phosphatases II"/>
    <property type="match status" value="1"/>
</dbReference>
<reference evidence="8" key="1">
    <citation type="submission" date="2023-08" db="EMBL/GenBank/DDBJ databases">
        <authorList>
            <person name="Audoor S."/>
            <person name="Bilcke G."/>
        </authorList>
    </citation>
    <scope>NUCLEOTIDE SEQUENCE</scope>
</reference>
<evidence type="ECO:0000256" key="3">
    <source>
        <dbReference type="ARBA" id="ARBA00022912"/>
    </source>
</evidence>
<comment type="catalytic activity">
    <reaction evidence="5">
        <text>O-phospho-L-threonyl-[protein] + H2O = L-threonyl-[protein] + phosphate</text>
        <dbReference type="Rhea" id="RHEA:47004"/>
        <dbReference type="Rhea" id="RHEA-COMP:11060"/>
        <dbReference type="Rhea" id="RHEA-COMP:11605"/>
        <dbReference type="ChEBI" id="CHEBI:15377"/>
        <dbReference type="ChEBI" id="CHEBI:30013"/>
        <dbReference type="ChEBI" id="CHEBI:43474"/>
        <dbReference type="ChEBI" id="CHEBI:61977"/>
        <dbReference type="EC" id="3.1.3.16"/>
    </reaction>
</comment>
<comment type="caution">
    <text evidence="8">The sequence shown here is derived from an EMBL/GenBank/DDBJ whole genome shotgun (WGS) entry which is preliminary data.</text>
</comment>
<protein>
    <recommendedName>
        <fullName evidence="10">Protein-serine/threonine phosphatase</fullName>
    </recommendedName>
</protein>
<evidence type="ECO:0008006" key="10">
    <source>
        <dbReference type="Google" id="ProtNLM"/>
    </source>
</evidence>
<sequence>MAIDKATTNRPSSRGQPVEILPKLWLGSLASLKHLSNQESSSWTVISVLGSDKLVSMTNFMLQDAKHTKRCRRHIVWELEDKNNSIFFSGELVGILRVIDEALQQQNCDKILVHCAMGVSRSVTICAAWIMTRQRRSLQETMEIIRAVRPEAMPNMGFTASLRALEASDFDIKKARKRLGQDEGSTGDL</sequence>
<evidence type="ECO:0000313" key="8">
    <source>
        <dbReference type="EMBL" id="CAJ1936708.1"/>
    </source>
</evidence>
<feature type="domain" description="Tyrosine-protein phosphatase" evidence="6">
    <location>
        <begin position="16"/>
        <end position="171"/>
    </location>
</feature>
<keyword evidence="9" id="KW-1185">Reference proteome</keyword>
<evidence type="ECO:0000259" key="7">
    <source>
        <dbReference type="PROSITE" id="PS50056"/>
    </source>
</evidence>
<dbReference type="PANTHER" id="PTHR45948:SF2">
    <property type="entry name" value="DUAL SPECIFICITY PROTEIN PHOSPHATASE"/>
    <property type="match status" value="1"/>
</dbReference>
<dbReference type="PROSITE" id="PS50054">
    <property type="entry name" value="TYR_PHOSPHATASE_DUAL"/>
    <property type="match status" value="1"/>
</dbReference>
<evidence type="ECO:0000256" key="5">
    <source>
        <dbReference type="ARBA" id="ARBA00048336"/>
    </source>
</evidence>
<dbReference type="GO" id="GO:0005829">
    <property type="term" value="C:cytosol"/>
    <property type="evidence" value="ECO:0007669"/>
    <property type="project" value="TreeGrafter"/>
</dbReference>
<dbReference type="InterPro" id="IPR029021">
    <property type="entry name" value="Prot-tyrosine_phosphatase-like"/>
</dbReference>
<dbReference type="GO" id="GO:0007165">
    <property type="term" value="P:signal transduction"/>
    <property type="evidence" value="ECO:0007669"/>
    <property type="project" value="TreeGrafter"/>
</dbReference>
<dbReference type="Pfam" id="PF00782">
    <property type="entry name" value="DSPc"/>
    <property type="match status" value="1"/>
</dbReference>
<organism evidence="8 9">
    <name type="scientific">Cylindrotheca closterium</name>
    <dbReference type="NCBI Taxonomy" id="2856"/>
    <lineage>
        <taxon>Eukaryota</taxon>
        <taxon>Sar</taxon>
        <taxon>Stramenopiles</taxon>
        <taxon>Ochrophyta</taxon>
        <taxon>Bacillariophyta</taxon>
        <taxon>Bacillariophyceae</taxon>
        <taxon>Bacillariophycidae</taxon>
        <taxon>Bacillariales</taxon>
        <taxon>Bacillariaceae</taxon>
        <taxon>Cylindrotheca</taxon>
    </lineage>
</organism>
<dbReference type="Gene3D" id="3.90.190.10">
    <property type="entry name" value="Protein tyrosine phosphatase superfamily"/>
    <property type="match status" value="1"/>
</dbReference>
<dbReference type="AlphaFoldDB" id="A0AAD2CN61"/>
<evidence type="ECO:0000256" key="1">
    <source>
        <dbReference type="ARBA" id="ARBA00008601"/>
    </source>
</evidence>
<dbReference type="EMBL" id="CAKOGP040000557">
    <property type="protein sequence ID" value="CAJ1936708.1"/>
    <property type="molecule type" value="Genomic_DNA"/>
</dbReference>
<dbReference type="InterPro" id="IPR000387">
    <property type="entry name" value="Tyr_Pase_dom"/>
</dbReference>
<dbReference type="CDD" id="cd14498">
    <property type="entry name" value="DSP"/>
    <property type="match status" value="1"/>
</dbReference>
<evidence type="ECO:0000259" key="6">
    <source>
        <dbReference type="PROSITE" id="PS50054"/>
    </source>
</evidence>
<dbReference type="InterPro" id="IPR020422">
    <property type="entry name" value="TYR_PHOSPHATASE_DUAL_dom"/>
</dbReference>
<evidence type="ECO:0000256" key="4">
    <source>
        <dbReference type="ARBA" id="ARBA00047761"/>
    </source>
</evidence>
<dbReference type="Proteomes" id="UP001295423">
    <property type="component" value="Unassembled WGS sequence"/>
</dbReference>
<evidence type="ECO:0000256" key="2">
    <source>
        <dbReference type="ARBA" id="ARBA00022801"/>
    </source>
</evidence>
<keyword evidence="3" id="KW-0904">Protein phosphatase</keyword>
<accession>A0AAD2CN61</accession>
<gene>
    <name evidence="8" type="ORF">CYCCA115_LOCUS5327</name>
</gene>